<dbReference type="PROSITE" id="PS50208">
    <property type="entry name" value="CASPASE_P20"/>
    <property type="match status" value="1"/>
</dbReference>
<dbReference type="AlphaFoldDB" id="D5C2J3"/>
<dbReference type="InterPro" id="IPR006597">
    <property type="entry name" value="Sel1-like"/>
</dbReference>
<dbReference type="InterPro" id="IPR052039">
    <property type="entry name" value="Caspase-related_regulators"/>
</dbReference>
<feature type="coiled-coil region" evidence="1">
    <location>
        <begin position="346"/>
        <end position="430"/>
    </location>
</feature>
<evidence type="ECO:0000313" key="4">
    <source>
        <dbReference type="Proteomes" id="UP000001844"/>
    </source>
</evidence>
<dbReference type="eggNOG" id="COG0790">
    <property type="taxonomic scope" value="Bacteria"/>
</dbReference>
<dbReference type="STRING" id="472759.Nhal_1728"/>
<evidence type="ECO:0000259" key="2">
    <source>
        <dbReference type="PROSITE" id="PS50208"/>
    </source>
</evidence>
<gene>
    <name evidence="3" type="ordered locus">Nhal_1728</name>
</gene>
<evidence type="ECO:0000313" key="3">
    <source>
        <dbReference type="EMBL" id="ADE14852.1"/>
    </source>
</evidence>
<accession>D5C2J3</accession>
<dbReference type="KEGG" id="nhl:Nhal_1728"/>
<organism evidence="3 4">
    <name type="scientific">Nitrosococcus halophilus (strain Nc4)</name>
    <dbReference type="NCBI Taxonomy" id="472759"/>
    <lineage>
        <taxon>Bacteria</taxon>
        <taxon>Pseudomonadati</taxon>
        <taxon>Pseudomonadota</taxon>
        <taxon>Gammaproteobacteria</taxon>
        <taxon>Chromatiales</taxon>
        <taxon>Chromatiaceae</taxon>
        <taxon>Nitrosococcus</taxon>
    </lineage>
</organism>
<dbReference type="Gene3D" id="1.25.40.10">
    <property type="entry name" value="Tetratricopeptide repeat domain"/>
    <property type="match status" value="1"/>
</dbReference>
<feature type="domain" description="Caspase family p20" evidence="2">
    <location>
        <begin position="565"/>
        <end position="637"/>
    </location>
</feature>
<protein>
    <submittedName>
        <fullName evidence="3">Peptidase C14 caspase catalytic subunit p20</fullName>
    </submittedName>
</protein>
<dbReference type="GO" id="GO:0006508">
    <property type="term" value="P:proteolysis"/>
    <property type="evidence" value="ECO:0007669"/>
    <property type="project" value="InterPro"/>
</dbReference>
<keyword evidence="1" id="KW-0175">Coiled coil</keyword>
<dbReference type="Gene3D" id="3.40.50.1460">
    <property type="match status" value="1"/>
</dbReference>
<sequence length="823" mass="91890">MRVDKGSFLYTGNNNLAVVIRVLALVTLWLLLNSCASKRPLEAEQLNAPSGINEVDQMQVVDCLLPPQVRRLGTRFTYMTARRPLRTTAKDCAVRGGEYVAYDRANYATALKVWLPQAKQGDPEAQTYVGEIFEKGLGLPPDYQAAAKWYRLAAQQGYEPAQINLGFLYEKGLGVKQNLVEALNWYRKASGLEEKQIAFASSVEGISQQLEQLRKDATHYKREADSLRLKLQKARHKLEQTQTELQRRQSGVNRSQQELNTLQEQLAQKKAALADSGRSSEILRLEAQLREQKAKLYRKQQLIVRLEETAVQQRQTLKHLKQGAARFATDTTEEIKTLKAELGHRNEDITALRQQLTATQEQLQKARTDLEQQDKKSSAKLAQFKQQQLLELERINQKQSESLEQQKARIKELETLLATESREKALAQGQGASKKLAAVAPTIEVIEPPLVISRGTPAAHTRSGLEARPVVGKIVAPGGLLSLTVNEQEQRVDDQGLFKANVPLRGEKTLVSIVAVDRNGKRSAIEFTLVPERSPASDLVALPLPQDDTPPKHLLPPSLFGEYYALVIGNNKYQHLPHLDTAMRDAEVLGDILKNKYGFKTQVLLNATRYEIMKALNDYRKNLSEDDNLLIYYAGHGTLDKVNDRGHWLPVDAEPDSNANWISVQNVTDLLKIMASRHLLVISDSCYSGALTRSSVARLEAGMTAEKRAEWVKQLLKKRSREALSSGGLQPVLDGGGGGHSIFARALINTLQRNSEILEGQRLYRQVSALVTDAAQAQDFDQVPEFAPIRHAGHSGGQFFFVPVSFESQAAVWDSMLSQVWAN</sequence>
<dbReference type="eggNOG" id="COG4372">
    <property type="taxonomic scope" value="Bacteria"/>
</dbReference>
<dbReference type="InterPro" id="IPR001309">
    <property type="entry name" value="Pept_C14_p20"/>
</dbReference>
<dbReference type="SMART" id="SM00671">
    <property type="entry name" value="SEL1"/>
    <property type="match status" value="2"/>
</dbReference>
<proteinExistence type="predicted"/>
<dbReference type="GO" id="GO:0004197">
    <property type="term" value="F:cysteine-type endopeptidase activity"/>
    <property type="evidence" value="ECO:0007669"/>
    <property type="project" value="InterPro"/>
</dbReference>
<dbReference type="Proteomes" id="UP000001844">
    <property type="component" value="Chromosome"/>
</dbReference>
<dbReference type="SUPFAM" id="SSF52129">
    <property type="entry name" value="Caspase-like"/>
    <property type="match status" value="1"/>
</dbReference>
<dbReference type="Pfam" id="PF08238">
    <property type="entry name" value="Sel1"/>
    <property type="match status" value="2"/>
</dbReference>
<dbReference type="eggNOG" id="COG4249">
    <property type="taxonomic scope" value="Bacteria"/>
</dbReference>
<evidence type="ECO:0000256" key="1">
    <source>
        <dbReference type="SAM" id="Coils"/>
    </source>
</evidence>
<name>D5C2J3_NITHN</name>
<dbReference type="EMBL" id="CP001798">
    <property type="protein sequence ID" value="ADE14852.1"/>
    <property type="molecule type" value="Genomic_DNA"/>
</dbReference>
<reference evidence="4" key="1">
    <citation type="submission" date="2010-04" db="EMBL/GenBank/DDBJ databases">
        <title>Complete genome sequence of Nitrosococcus halophilus Nc4, a salt-adapted, aerobic obligate ammonia-oxidizing sulfur purple bacterium.</title>
        <authorList>
            <consortium name="US DOE Joint Genome Institute"/>
            <person name="Campbell M.A."/>
            <person name="Malfatti S.A."/>
            <person name="Chain P.S.G."/>
            <person name="Heidelberg J.F."/>
            <person name="Ward B.B."/>
            <person name="Klotz M.G."/>
        </authorList>
    </citation>
    <scope>NUCLEOTIDE SEQUENCE [LARGE SCALE GENOMIC DNA]</scope>
    <source>
        <strain evidence="4">Nc4</strain>
    </source>
</reference>
<dbReference type="InterPro" id="IPR011600">
    <property type="entry name" value="Pept_C14_caspase"/>
</dbReference>
<dbReference type="InterPro" id="IPR029030">
    <property type="entry name" value="Caspase-like_dom_sf"/>
</dbReference>
<keyword evidence="4" id="KW-1185">Reference proteome</keyword>
<dbReference type="InterPro" id="IPR011990">
    <property type="entry name" value="TPR-like_helical_dom_sf"/>
</dbReference>
<dbReference type="SUPFAM" id="SSF81901">
    <property type="entry name" value="HCP-like"/>
    <property type="match status" value="1"/>
</dbReference>
<dbReference type="HOGENOM" id="CLU_016045_0_0_6"/>
<feature type="coiled-coil region" evidence="1">
    <location>
        <begin position="203"/>
        <end position="309"/>
    </location>
</feature>
<dbReference type="PANTHER" id="PTHR22576">
    <property type="entry name" value="MUCOSA ASSOCIATED LYMPHOID TISSUE LYMPHOMA TRANSLOCATION PROTEIN 1/PARACASPASE"/>
    <property type="match status" value="1"/>
</dbReference>
<dbReference type="PANTHER" id="PTHR22576:SF37">
    <property type="entry name" value="MUCOSA-ASSOCIATED LYMPHOID TISSUE LYMPHOMA TRANSLOCATION PROTEIN 1"/>
    <property type="match status" value="1"/>
</dbReference>
<dbReference type="Pfam" id="PF00656">
    <property type="entry name" value="Peptidase_C14"/>
    <property type="match status" value="1"/>
</dbReference>